<organism evidence="2 3">
    <name type="scientific">Cotesia glomerata</name>
    <name type="common">Lepidopteran parasitic wasp</name>
    <name type="synonym">Apanteles glomeratus</name>
    <dbReference type="NCBI Taxonomy" id="32391"/>
    <lineage>
        <taxon>Eukaryota</taxon>
        <taxon>Metazoa</taxon>
        <taxon>Ecdysozoa</taxon>
        <taxon>Arthropoda</taxon>
        <taxon>Hexapoda</taxon>
        <taxon>Insecta</taxon>
        <taxon>Pterygota</taxon>
        <taxon>Neoptera</taxon>
        <taxon>Endopterygota</taxon>
        <taxon>Hymenoptera</taxon>
        <taxon>Apocrita</taxon>
        <taxon>Ichneumonoidea</taxon>
        <taxon>Braconidae</taxon>
        <taxon>Microgastrinae</taxon>
        <taxon>Cotesia</taxon>
    </lineage>
</organism>
<evidence type="ECO:0000313" key="2">
    <source>
        <dbReference type="EMBL" id="KAH0539399.1"/>
    </source>
</evidence>
<evidence type="ECO:0000256" key="1">
    <source>
        <dbReference type="SAM" id="MobiDB-lite"/>
    </source>
</evidence>
<reference evidence="2 3" key="1">
    <citation type="journal article" date="2021" name="J. Hered.">
        <title>A chromosome-level genome assembly of the parasitoid wasp, Cotesia glomerata (Hymenoptera: Braconidae).</title>
        <authorList>
            <person name="Pinto B.J."/>
            <person name="Weis J.J."/>
            <person name="Gamble T."/>
            <person name="Ode P.J."/>
            <person name="Paul R."/>
            <person name="Zaspel J.M."/>
        </authorList>
    </citation>
    <scope>NUCLEOTIDE SEQUENCE [LARGE SCALE GENOMIC DNA]</scope>
    <source>
        <strain evidence="2">CgM1</strain>
    </source>
</reference>
<name>A0AAV7I098_COTGL</name>
<sequence>MQQTEIGRERRPDSETRDRVRIKQEIIDAEVKVKVKQEVQVKQEEENNTNYENGFAVDQDLERKTGGNFGRNCPAMHPAYRAVGGPGPPNSFGFPHFFPPNAFGIPNFMDPQSQHSEQEKIHFSKNFLHPRQEKMKDLEYRNYEQKFDMYHFRTPPEFSQLIQQQHSFGKELKLKPEGKSMQSFSVILHLHLSPSRSCMGTKTLSVELNRYVVIRGRTISRYCVIYSEKWFHCEIMSSAYIEEVSI</sequence>
<protein>
    <submittedName>
        <fullName evidence="2">Uncharacterized protein</fullName>
    </submittedName>
</protein>
<comment type="caution">
    <text evidence="2">The sequence shown here is derived from an EMBL/GenBank/DDBJ whole genome shotgun (WGS) entry which is preliminary data.</text>
</comment>
<keyword evidence="3" id="KW-1185">Reference proteome</keyword>
<feature type="region of interest" description="Disordered" evidence="1">
    <location>
        <begin position="43"/>
        <end position="63"/>
    </location>
</feature>
<dbReference type="AlphaFoldDB" id="A0AAV7I098"/>
<evidence type="ECO:0000313" key="3">
    <source>
        <dbReference type="Proteomes" id="UP000826195"/>
    </source>
</evidence>
<dbReference type="EMBL" id="JAHXZJ010002609">
    <property type="protein sequence ID" value="KAH0539399.1"/>
    <property type="molecule type" value="Genomic_DNA"/>
</dbReference>
<proteinExistence type="predicted"/>
<dbReference type="Proteomes" id="UP000826195">
    <property type="component" value="Unassembled WGS sequence"/>
</dbReference>
<gene>
    <name evidence="2" type="ORF">KQX54_004538</name>
</gene>
<accession>A0AAV7I098</accession>